<gene>
    <name evidence="2" type="ORF">G3O08_11380</name>
</gene>
<accession>A0A7K3WTA1</accession>
<dbReference type="AlphaFoldDB" id="A0A7K3WTA1"/>
<dbReference type="EMBL" id="JAAGVY010000019">
    <property type="protein sequence ID" value="NEN24102.1"/>
    <property type="molecule type" value="Genomic_DNA"/>
</dbReference>
<comment type="caution">
    <text evidence="2">The sequence shown here is derived from an EMBL/GenBank/DDBJ whole genome shotgun (WGS) entry which is preliminary data.</text>
</comment>
<protein>
    <submittedName>
        <fullName evidence="2">DUF559 domain-containing protein</fullName>
    </submittedName>
</protein>
<evidence type="ECO:0000259" key="1">
    <source>
        <dbReference type="Pfam" id="PF04480"/>
    </source>
</evidence>
<dbReference type="Gene3D" id="3.40.960.10">
    <property type="entry name" value="VSR Endonuclease"/>
    <property type="match status" value="1"/>
</dbReference>
<evidence type="ECO:0000313" key="2">
    <source>
        <dbReference type="EMBL" id="NEN24102.1"/>
    </source>
</evidence>
<dbReference type="Proteomes" id="UP000486602">
    <property type="component" value="Unassembled WGS sequence"/>
</dbReference>
<dbReference type="Pfam" id="PF04480">
    <property type="entry name" value="DUF559"/>
    <property type="match status" value="1"/>
</dbReference>
<reference evidence="2 3" key="1">
    <citation type="submission" date="2020-02" db="EMBL/GenBank/DDBJ databases">
        <title>Out from the shadows clarifying the taxonomy of the family Cryomorphaceae and related taxa by utilizing the GTDB taxonomic framework.</title>
        <authorList>
            <person name="Bowman J.P."/>
        </authorList>
    </citation>
    <scope>NUCLEOTIDE SEQUENCE [LARGE SCALE GENOMIC DNA]</scope>
    <source>
        <strain evidence="2 3">QSSC 1-22</strain>
    </source>
</reference>
<evidence type="ECO:0000313" key="3">
    <source>
        <dbReference type="Proteomes" id="UP000486602"/>
    </source>
</evidence>
<organism evidence="2 3">
    <name type="scientific">Cryomorpha ignava</name>
    <dbReference type="NCBI Taxonomy" id="101383"/>
    <lineage>
        <taxon>Bacteria</taxon>
        <taxon>Pseudomonadati</taxon>
        <taxon>Bacteroidota</taxon>
        <taxon>Flavobacteriia</taxon>
        <taxon>Flavobacteriales</taxon>
        <taxon>Cryomorphaceae</taxon>
        <taxon>Cryomorpha</taxon>
    </lineage>
</organism>
<keyword evidence="3" id="KW-1185">Reference proteome</keyword>
<dbReference type="PANTHER" id="PTHR38590">
    <property type="entry name" value="BLL0828 PROTEIN"/>
    <property type="match status" value="1"/>
</dbReference>
<sequence>MCVGFYCHEKRLSIDLDGKYHGEQNQKDKDKERTAYLNGVGIHEIRFSNHQVVNDFKEVVLIIKAEL</sequence>
<dbReference type="InterPro" id="IPR007569">
    <property type="entry name" value="DUF559"/>
</dbReference>
<dbReference type="InterPro" id="IPR047216">
    <property type="entry name" value="Endonuclease_DUF559_bact"/>
</dbReference>
<proteinExistence type="predicted"/>
<name>A0A7K3WTA1_9FLAO</name>
<feature type="domain" description="DUF559" evidence="1">
    <location>
        <begin position="3"/>
        <end position="66"/>
    </location>
</feature>
<dbReference type="RefSeq" id="WP_163285498.1">
    <property type="nucleotide sequence ID" value="NZ_JAAGVY010000019.1"/>
</dbReference>
<dbReference type="PANTHER" id="PTHR38590:SF1">
    <property type="entry name" value="BLL0828 PROTEIN"/>
    <property type="match status" value="1"/>
</dbReference>